<dbReference type="Proteomes" id="UP000644147">
    <property type="component" value="Unassembled WGS sequence"/>
</dbReference>
<evidence type="ECO:0000313" key="2">
    <source>
        <dbReference type="Proteomes" id="UP000644147"/>
    </source>
</evidence>
<name>A0ABS1C361_9BACT</name>
<accession>A0ABS1C361</accession>
<protein>
    <submittedName>
        <fullName evidence="1">Uncharacterized protein</fullName>
    </submittedName>
</protein>
<dbReference type="RefSeq" id="WP_200506553.1">
    <property type="nucleotide sequence ID" value="NZ_JAEHFX010000006.1"/>
</dbReference>
<evidence type="ECO:0000313" key="1">
    <source>
        <dbReference type="EMBL" id="MBK0403802.1"/>
    </source>
</evidence>
<gene>
    <name evidence="1" type="ORF">I5M27_12450</name>
</gene>
<keyword evidence="2" id="KW-1185">Reference proteome</keyword>
<dbReference type="EMBL" id="JAEHFX010000006">
    <property type="protein sequence ID" value="MBK0403802.1"/>
    <property type="molecule type" value="Genomic_DNA"/>
</dbReference>
<organism evidence="1 2">
    <name type="scientific">Adhaeribacter terrigena</name>
    <dbReference type="NCBI Taxonomy" id="2793070"/>
    <lineage>
        <taxon>Bacteria</taxon>
        <taxon>Pseudomonadati</taxon>
        <taxon>Bacteroidota</taxon>
        <taxon>Cytophagia</taxon>
        <taxon>Cytophagales</taxon>
        <taxon>Hymenobacteraceae</taxon>
        <taxon>Adhaeribacter</taxon>
    </lineage>
</organism>
<proteinExistence type="predicted"/>
<reference evidence="1 2" key="1">
    <citation type="submission" date="2020-12" db="EMBL/GenBank/DDBJ databases">
        <title>Bacterial novel species Adhaeribacter sp. BT258 isolated from soil.</title>
        <authorList>
            <person name="Jung H.-Y."/>
        </authorList>
    </citation>
    <scope>NUCLEOTIDE SEQUENCE [LARGE SCALE GENOMIC DNA]</scope>
    <source>
        <strain evidence="1 2">BT258</strain>
    </source>
</reference>
<comment type="caution">
    <text evidence="1">The sequence shown here is derived from an EMBL/GenBank/DDBJ whole genome shotgun (WGS) entry which is preliminary data.</text>
</comment>
<sequence>MIDKKSGNLTLGNINTISPTTTLSEIKAFKLSEVEEESDLGNGWIHYTLRNVEESGKFFNLIFFFYKENLESVSFVVKDSPFNLNSGWDSWSEKTEREKAVTYNNWLNKEIGTGRSFSWGDAWATYDPKSGGSSMGIRYK</sequence>